<feature type="domain" description="S-Me-THD-like C-terminal" evidence="2">
    <location>
        <begin position="135"/>
        <end position="312"/>
    </location>
</feature>
<protein>
    <recommendedName>
        <fullName evidence="5">DUF917 domain-containing protein</fullName>
    </recommendedName>
</protein>
<evidence type="ECO:0000259" key="1">
    <source>
        <dbReference type="Pfam" id="PF06032"/>
    </source>
</evidence>
<dbReference type="Proteomes" id="UP000391919">
    <property type="component" value="Unassembled WGS sequence"/>
</dbReference>
<evidence type="ECO:0000313" key="4">
    <source>
        <dbReference type="Proteomes" id="UP000391919"/>
    </source>
</evidence>
<dbReference type="Gene3D" id="3.40.1610.10">
    <property type="entry name" value="CV3147-like domain"/>
    <property type="match status" value="1"/>
</dbReference>
<accession>A0A5J4J9P0</accession>
<dbReference type="EMBL" id="BKZQ01000053">
    <property type="protein sequence ID" value="GER71532.1"/>
    <property type="molecule type" value="Genomic_DNA"/>
</dbReference>
<evidence type="ECO:0008006" key="5">
    <source>
        <dbReference type="Google" id="ProtNLM"/>
    </source>
</evidence>
<keyword evidence="4" id="KW-1185">Reference proteome</keyword>
<dbReference type="AlphaFoldDB" id="A0A5J4J9P0"/>
<dbReference type="Pfam" id="PF06032">
    <property type="entry name" value="S-Me-THD_N"/>
    <property type="match status" value="1"/>
</dbReference>
<dbReference type="InterPro" id="IPR048350">
    <property type="entry name" value="S-Me-THD-like_C"/>
</dbReference>
<dbReference type="InterPro" id="IPR024071">
    <property type="entry name" value="S-Me-THD_C_sf"/>
</dbReference>
<reference evidence="3 4" key="1">
    <citation type="submission" date="2019-09" db="EMBL/GenBank/DDBJ databases">
        <title>Draft genome sequence of Bacillus sp. JC-7.</title>
        <authorList>
            <person name="Tanaka N."/>
            <person name="Shiwa Y."/>
            <person name="Fujita N."/>
            <person name="Tanasupawat S."/>
        </authorList>
    </citation>
    <scope>NUCLEOTIDE SEQUENCE [LARGE SCALE GENOMIC DNA]</scope>
    <source>
        <strain evidence="3 4">JC-7</strain>
    </source>
</reference>
<comment type="caution">
    <text evidence="3">The sequence shown here is derived from an EMBL/GenBank/DDBJ whole genome shotgun (WGS) entry which is preliminary data.</text>
</comment>
<gene>
    <name evidence="3" type="ORF">BpJC7_28350</name>
</gene>
<dbReference type="InterPro" id="IPR010318">
    <property type="entry name" value="S-Me-THD_N"/>
</dbReference>
<dbReference type="SUPFAM" id="SSF160991">
    <property type="entry name" value="CV3147-like"/>
    <property type="match status" value="1"/>
</dbReference>
<evidence type="ECO:0000313" key="3">
    <source>
        <dbReference type="EMBL" id="GER71532.1"/>
    </source>
</evidence>
<feature type="domain" description="S-Me-THD N-terminal" evidence="1">
    <location>
        <begin position="19"/>
        <end position="127"/>
    </location>
</feature>
<dbReference type="Gene3D" id="2.40.390.10">
    <property type="entry name" value="CV3147-like"/>
    <property type="match status" value="1"/>
</dbReference>
<dbReference type="Pfam" id="PF20906">
    <property type="entry name" value="S-Me-THD_C"/>
    <property type="match status" value="1"/>
</dbReference>
<dbReference type="InterPro" id="IPR027479">
    <property type="entry name" value="S-Me-THD_N_sf"/>
</dbReference>
<name>A0A5J4J9P0_9BACI</name>
<evidence type="ECO:0000259" key="2">
    <source>
        <dbReference type="Pfam" id="PF20906"/>
    </source>
</evidence>
<sequence length="335" mass="37015">MSIMNEDDGIVVKSSVEMSNEWIVPVAVAGSTVLMNEDIPSGQEISKALKLYESASGRKTGALISMEIGGVNALIPLLAALECNLPVIDGDGMGRAFPEVEMTSFYHSEISAVPLVAVSKEHSLVVTSTKKLIDTFKDFTFQDYGYCHFACFGANGHHMKAAMIPGTLKLTRDIGKVLAQKASIWDKAKNIRHAFLNSVYGEMEIVFTGKIRSIRRWFVNKMLVGSATLTGQLQYHKKQADLYFQNEFLAFAIPEETACTTPDLIILLNYETGLPLSVSEIREGMLVMILAIKAPSLFHTKEMIDQTGPEPFRIPESFCHSTDANGRGLPHENWY</sequence>
<organism evidence="3 4">
    <name type="scientific">Weizmannia acidilactici</name>
    <dbReference type="NCBI Taxonomy" id="2607726"/>
    <lineage>
        <taxon>Bacteria</taxon>
        <taxon>Bacillati</taxon>
        <taxon>Bacillota</taxon>
        <taxon>Bacilli</taxon>
        <taxon>Bacillales</taxon>
        <taxon>Bacillaceae</taxon>
        <taxon>Heyndrickxia</taxon>
    </lineage>
</organism>
<proteinExistence type="predicted"/>